<evidence type="ECO:0000313" key="2">
    <source>
        <dbReference type="EMBL" id="MEQ2301772.1"/>
    </source>
</evidence>
<keyword evidence="3" id="KW-1185">Reference proteome</keyword>
<keyword evidence="1" id="KW-0472">Membrane</keyword>
<keyword evidence="1" id="KW-1133">Transmembrane helix</keyword>
<dbReference type="Proteomes" id="UP001469553">
    <property type="component" value="Unassembled WGS sequence"/>
</dbReference>
<protein>
    <submittedName>
        <fullName evidence="2">Uncharacterized protein</fullName>
    </submittedName>
</protein>
<accession>A0ABV0Z7N0</accession>
<feature type="transmembrane region" description="Helical" evidence="1">
    <location>
        <begin position="16"/>
        <end position="35"/>
    </location>
</feature>
<keyword evidence="1" id="KW-0812">Transmembrane</keyword>
<proteinExistence type="predicted"/>
<name>A0ABV0Z7N0_9TELE</name>
<organism evidence="2 3">
    <name type="scientific">Ameca splendens</name>
    <dbReference type="NCBI Taxonomy" id="208324"/>
    <lineage>
        <taxon>Eukaryota</taxon>
        <taxon>Metazoa</taxon>
        <taxon>Chordata</taxon>
        <taxon>Craniata</taxon>
        <taxon>Vertebrata</taxon>
        <taxon>Euteleostomi</taxon>
        <taxon>Actinopterygii</taxon>
        <taxon>Neopterygii</taxon>
        <taxon>Teleostei</taxon>
        <taxon>Neoteleostei</taxon>
        <taxon>Acanthomorphata</taxon>
        <taxon>Ovalentaria</taxon>
        <taxon>Atherinomorphae</taxon>
        <taxon>Cyprinodontiformes</taxon>
        <taxon>Goodeidae</taxon>
        <taxon>Ameca</taxon>
    </lineage>
</organism>
<dbReference type="EMBL" id="JAHRIP010055518">
    <property type="protein sequence ID" value="MEQ2301772.1"/>
    <property type="molecule type" value="Genomic_DNA"/>
</dbReference>
<gene>
    <name evidence="2" type="ORF">AMECASPLE_039549</name>
</gene>
<reference evidence="2 3" key="1">
    <citation type="submission" date="2021-06" db="EMBL/GenBank/DDBJ databases">
        <authorList>
            <person name="Palmer J.M."/>
        </authorList>
    </citation>
    <scope>NUCLEOTIDE SEQUENCE [LARGE SCALE GENOMIC DNA]</scope>
    <source>
        <strain evidence="2 3">AS_MEX2019</strain>
        <tissue evidence="2">Muscle</tissue>
    </source>
</reference>
<sequence length="118" mass="13849">MLSRELLDCLCPLVHVPLWPVSLFAALSFSIYMFCRLKEYRVTFSLAPHLLYNVVYLTEPLLSLSFSNHMHLELKNIRTEQVDQASQNTKVQFRFLCDVTVYIQFLAESPSYFGKEYM</sequence>
<comment type="caution">
    <text evidence="2">The sequence shown here is derived from an EMBL/GenBank/DDBJ whole genome shotgun (WGS) entry which is preliminary data.</text>
</comment>
<evidence type="ECO:0000256" key="1">
    <source>
        <dbReference type="SAM" id="Phobius"/>
    </source>
</evidence>
<evidence type="ECO:0000313" key="3">
    <source>
        <dbReference type="Proteomes" id="UP001469553"/>
    </source>
</evidence>